<dbReference type="EMBL" id="AP019416">
    <property type="protein sequence ID" value="BBI48289.1"/>
    <property type="molecule type" value="Genomic_DNA"/>
</dbReference>
<dbReference type="Proteomes" id="UP000289555">
    <property type="component" value="Chromosome"/>
</dbReference>
<accession>A0ABM7GCY4</accession>
<evidence type="ECO:0000313" key="1">
    <source>
        <dbReference type="EMBL" id="BBI48289.1"/>
    </source>
</evidence>
<protein>
    <submittedName>
        <fullName evidence="1">Uncharacterized protein</fullName>
    </submittedName>
</protein>
<proteinExistence type="predicted"/>
<gene>
    <name evidence="1" type="ORF">HORIV_07100</name>
</gene>
<evidence type="ECO:0000313" key="2">
    <source>
        <dbReference type="Proteomes" id="UP000289555"/>
    </source>
</evidence>
<name>A0ABM7GCY4_9GAMM</name>
<reference evidence="2" key="1">
    <citation type="journal article" date="2019" name="Microbiol. Resour. Announc.">
        <title>Complete Genome Sequence of Halomonas olivaria, a Moderately Halophilic Bacterium Isolated from Olive Processing Effluents, Obtained by Nanopore Sequencing.</title>
        <authorList>
            <person name="Nagata S."/>
            <person name="Ii K.M."/>
            <person name="Tsukimi T."/>
            <person name="Miura M.C."/>
            <person name="Galipon J."/>
            <person name="Arakawa K."/>
        </authorList>
    </citation>
    <scope>NUCLEOTIDE SEQUENCE [LARGE SCALE GENOMIC DNA]</scope>
    <source>
        <strain evidence="2">TYRC17</strain>
    </source>
</reference>
<organism evidence="1 2">
    <name type="scientific">Vreelandella olivaria</name>
    <dbReference type="NCBI Taxonomy" id="390919"/>
    <lineage>
        <taxon>Bacteria</taxon>
        <taxon>Pseudomonadati</taxon>
        <taxon>Pseudomonadota</taxon>
        <taxon>Gammaproteobacteria</taxon>
        <taxon>Oceanospirillales</taxon>
        <taxon>Halomonadaceae</taxon>
        <taxon>Vreelandella</taxon>
    </lineage>
</organism>
<sequence length="107" mass="12135">MDVFAYQTTVSSVHNDGTTHTDVLTDFLNQLLAGSFQLASHNGSDIFTFGRKESRRDFVGKRDEVVITSNKVSLGVDFNHYAVAAIFRYTRNHYTFCGDTIGFLRRF</sequence>
<keyword evidence="2" id="KW-1185">Reference proteome</keyword>